<evidence type="ECO:0008006" key="3">
    <source>
        <dbReference type="Google" id="ProtNLM"/>
    </source>
</evidence>
<gene>
    <name evidence="1" type="ORF">EJ995_02425</name>
</gene>
<proteinExistence type="predicted"/>
<protein>
    <recommendedName>
        <fullName evidence="3">PorT family protein</fullName>
    </recommendedName>
</protein>
<accession>A0A3S9MVH6</accession>
<dbReference type="EMBL" id="CP034549">
    <property type="protein sequence ID" value="AZQ43144.1"/>
    <property type="molecule type" value="Genomic_DNA"/>
</dbReference>
<dbReference type="KEGG" id="noj:EJ995_02425"/>
<keyword evidence="2" id="KW-1185">Reference proteome</keyword>
<sequence>MKIYLVLSFCLFGLYLSAQRTYSSINRLGIGADATFLQLESDQVNIESETGFAGYLETRGDFNRYFDMVYSVGIFNHKFNVEEFQSTETIDMSVIGAEVKLLLAWRVFGSPYFTIEAGPAVMVNGEFKIDDSDLSRFVGTTDPILVSEFEKTNPININAVGGFSAGINNVRITAHYHYAFLDSLDSQTVSGSDVDGKLSYVSAGLRLYF</sequence>
<dbReference type="AlphaFoldDB" id="A0A3S9MVH6"/>
<dbReference type="OrthoDB" id="1143271at2"/>
<evidence type="ECO:0000313" key="2">
    <source>
        <dbReference type="Proteomes" id="UP000279600"/>
    </source>
</evidence>
<dbReference type="RefSeq" id="WP_126445266.1">
    <property type="nucleotide sequence ID" value="NZ_CP034549.1"/>
</dbReference>
<reference evidence="1 2" key="1">
    <citation type="submission" date="2018-12" db="EMBL/GenBank/DDBJ databases">
        <title>Complete genome of Nonlabens sp. MJ115.</title>
        <authorList>
            <person name="Choi H.S."/>
            <person name="Jung J."/>
        </authorList>
    </citation>
    <scope>NUCLEOTIDE SEQUENCE [LARGE SCALE GENOMIC DNA]</scope>
    <source>
        <strain evidence="1 2">MJ115</strain>
    </source>
</reference>
<dbReference type="Proteomes" id="UP000279600">
    <property type="component" value="Chromosome"/>
</dbReference>
<organism evidence="1 2">
    <name type="scientific">Nonlabens ponticola</name>
    <dbReference type="NCBI Taxonomy" id="2496866"/>
    <lineage>
        <taxon>Bacteria</taxon>
        <taxon>Pseudomonadati</taxon>
        <taxon>Bacteroidota</taxon>
        <taxon>Flavobacteriia</taxon>
        <taxon>Flavobacteriales</taxon>
        <taxon>Flavobacteriaceae</taxon>
        <taxon>Nonlabens</taxon>
    </lineage>
</organism>
<evidence type="ECO:0000313" key="1">
    <source>
        <dbReference type="EMBL" id="AZQ43144.1"/>
    </source>
</evidence>
<name>A0A3S9MVH6_9FLAO</name>